<protein>
    <submittedName>
        <fullName evidence="1">Ferredoxin</fullName>
    </submittedName>
</protein>
<proteinExistence type="predicted"/>
<dbReference type="Gene3D" id="1.20.1270.360">
    <property type="match status" value="1"/>
</dbReference>
<dbReference type="InterPro" id="IPR005560">
    <property type="entry name" value="Csp_YhjQ"/>
</dbReference>
<evidence type="ECO:0000313" key="2">
    <source>
        <dbReference type="Proteomes" id="UP001352223"/>
    </source>
</evidence>
<accession>A0ABU6C929</accession>
<dbReference type="Pfam" id="PF03860">
    <property type="entry name" value="Csp"/>
    <property type="match status" value="1"/>
</dbReference>
<keyword evidence="2" id="KW-1185">Reference proteome</keyword>
<sequence length="143" mass="15510">MTTDPPKDTLVRFLEARFACAQACTDCARAGALRVSALEPGPAAPPAHGPVRPMSAWDSEREGLRHGLRRSLLLCIEVCDATCRLLSEEAHQDEYGLRLQVEWCRAVALECAHVCDGLPDAADCAEQSRACARACTDFLAILD</sequence>
<dbReference type="Proteomes" id="UP001352223">
    <property type="component" value="Unassembled WGS sequence"/>
</dbReference>
<organism evidence="1 2">
    <name type="scientific">Streptomyces kunmingensis</name>
    <dbReference type="NCBI Taxonomy" id="68225"/>
    <lineage>
        <taxon>Bacteria</taxon>
        <taxon>Bacillati</taxon>
        <taxon>Actinomycetota</taxon>
        <taxon>Actinomycetes</taxon>
        <taxon>Kitasatosporales</taxon>
        <taxon>Streptomycetaceae</taxon>
        <taxon>Streptomyces</taxon>
    </lineage>
</organism>
<dbReference type="PANTHER" id="PTHR37310">
    <property type="entry name" value="CYTOPLASMIC PROTEIN-RELATED"/>
    <property type="match status" value="1"/>
</dbReference>
<gene>
    <name evidence="1" type="ORF">OKJ48_12085</name>
</gene>
<evidence type="ECO:0000313" key="1">
    <source>
        <dbReference type="EMBL" id="MEB3960979.1"/>
    </source>
</evidence>
<dbReference type="PANTHER" id="PTHR37310:SF1">
    <property type="entry name" value="CYTOPLASMIC PROTEIN"/>
    <property type="match status" value="1"/>
</dbReference>
<comment type="caution">
    <text evidence="1">The sequence shown here is derived from an EMBL/GenBank/DDBJ whole genome shotgun (WGS) entry which is preliminary data.</text>
</comment>
<dbReference type="EMBL" id="JAOZYB010000071">
    <property type="protein sequence ID" value="MEB3960979.1"/>
    <property type="molecule type" value="Genomic_DNA"/>
</dbReference>
<reference evidence="1 2" key="1">
    <citation type="submission" date="2022-10" db="EMBL/GenBank/DDBJ databases">
        <authorList>
            <person name="Xie J."/>
            <person name="Shen N."/>
        </authorList>
    </citation>
    <scope>NUCLEOTIDE SEQUENCE [LARGE SCALE GENOMIC DNA]</scope>
    <source>
        <strain evidence="1 2">DSM 41681</strain>
    </source>
</reference>
<name>A0ABU6C929_9ACTN</name>
<dbReference type="RefSeq" id="WP_324768180.1">
    <property type="nucleotide sequence ID" value="NZ_BAAATS010000007.1"/>
</dbReference>